<reference evidence="1 2" key="1">
    <citation type="submission" date="2015-03" db="EMBL/GenBank/DDBJ databases">
        <title>Comparative genomics of Pseudomonas insights into diversity of traits involved in vanlence and defense.</title>
        <authorList>
            <person name="Qin Y."/>
        </authorList>
    </citation>
    <scope>NUCLEOTIDE SEQUENCE [LARGE SCALE GENOMIC DNA]</scope>
    <source>
        <strain evidence="1 2">C8</strain>
    </source>
</reference>
<evidence type="ECO:0000313" key="2">
    <source>
        <dbReference type="Proteomes" id="UP000033588"/>
    </source>
</evidence>
<dbReference type="Proteomes" id="UP000033588">
    <property type="component" value="Unassembled WGS sequence"/>
</dbReference>
<dbReference type="EMBL" id="LACC01000014">
    <property type="protein sequence ID" value="KJZ46281.1"/>
    <property type="molecule type" value="Genomic_DNA"/>
</dbReference>
<protein>
    <submittedName>
        <fullName evidence="1">Uncharacterized protein</fullName>
    </submittedName>
</protein>
<accession>A0A0F4TPB9</accession>
<proteinExistence type="predicted"/>
<feature type="non-terminal residue" evidence="1">
    <location>
        <position position="48"/>
    </location>
</feature>
<evidence type="ECO:0000313" key="1">
    <source>
        <dbReference type="EMBL" id="KJZ46281.1"/>
    </source>
</evidence>
<sequence length="48" mass="4720">MNNYLLFKRGLLALAIGGVLSASIVLVPDSISHDSSAYAKDGGGGGGG</sequence>
<name>A0A0F4TPB9_PSEFL</name>
<comment type="caution">
    <text evidence="1">The sequence shown here is derived from an EMBL/GenBank/DDBJ whole genome shotgun (WGS) entry which is preliminary data.</text>
</comment>
<organism evidence="1 2">
    <name type="scientific">Pseudomonas fluorescens</name>
    <dbReference type="NCBI Taxonomy" id="294"/>
    <lineage>
        <taxon>Bacteria</taxon>
        <taxon>Pseudomonadati</taxon>
        <taxon>Pseudomonadota</taxon>
        <taxon>Gammaproteobacteria</taxon>
        <taxon>Pseudomonadales</taxon>
        <taxon>Pseudomonadaceae</taxon>
        <taxon>Pseudomonas</taxon>
    </lineage>
</organism>
<gene>
    <name evidence="1" type="ORF">VC35_12700</name>
</gene>
<dbReference type="AlphaFoldDB" id="A0A0F4TPB9"/>